<dbReference type="Pfam" id="PF19798">
    <property type="entry name" value="Sulfotransfer_5"/>
    <property type="match status" value="1"/>
</dbReference>
<sequence length="310" mass="34766">MEKNNISSARVILWCAPRCTSNLFAKCVTAIPGNEVWIEPFQYSQFAHNEMKRMGLIESDGPLPYSYEDNEDLFEKAAGGIAQFLGSEIKPQRLPYAAVKSSLEHSTSKQVFVKDFGLAVNSEVLRQYLPVGYKHTFLIRHPYLAYRSYRKALCAQMVAIGRLSGEDDENCDLALMGAAPGALVEDYFLKNHEMWKYVRENIDPNPVVVDSSDLLQNPARIMSKYCDAVGLPYSDSLLTWEATADSYHTWKLAGDNIMDNAENFVGTLMKTTGFMPPSEIPSRDELTSDVIKASDASMACYEEMYAARIT</sequence>
<dbReference type="Proteomes" id="UP000007110">
    <property type="component" value="Unassembled WGS sequence"/>
</dbReference>
<dbReference type="InParanoid" id="A0A7M7GGT2"/>
<organism evidence="1 2">
    <name type="scientific">Strongylocentrotus purpuratus</name>
    <name type="common">Purple sea urchin</name>
    <dbReference type="NCBI Taxonomy" id="7668"/>
    <lineage>
        <taxon>Eukaryota</taxon>
        <taxon>Metazoa</taxon>
        <taxon>Echinodermata</taxon>
        <taxon>Eleutherozoa</taxon>
        <taxon>Echinozoa</taxon>
        <taxon>Echinoidea</taxon>
        <taxon>Euechinoidea</taxon>
        <taxon>Echinacea</taxon>
        <taxon>Camarodonta</taxon>
        <taxon>Echinidea</taxon>
        <taxon>Strongylocentrotidae</taxon>
        <taxon>Strongylocentrotus</taxon>
    </lineage>
</organism>
<dbReference type="Gene3D" id="3.40.50.300">
    <property type="entry name" value="P-loop containing nucleotide triphosphate hydrolases"/>
    <property type="match status" value="1"/>
</dbReference>
<proteinExistence type="predicted"/>
<evidence type="ECO:0008006" key="3">
    <source>
        <dbReference type="Google" id="ProtNLM"/>
    </source>
</evidence>
<reference evidence="1" key="2">
    <citation type="submission" date="2021-01" db="UniProtKB">
        <authorList>
            <consortium name="EnsemblMetazoa"/>
        </authorList>
    </citation>
    <scope>IDENTIFICATION</scope>
</reference>
<keyword evidence="2" id="KW-1185">Reference proteome</keyword>
<dbReference type="PANTHER" id="PTHR48312:SF1">
    <property type="entry name" value="SULFOTRANSFERASE"/>
    <property type="match status" value="1"/>
</dbReference>
<dbReference type="EnsemblMetazoa" id="XM_003725659">
    <property type="protein sequence ID" value="XP_003725707"/>
    <property type="gene ID" value="LOC100890862"/>
</dbReference>
<dbReference type="GeneID" id="100890862"/>
<reference evidence="2" key="1">
    <citation type="submission" date="2015-02" db="EMBL/GenBank/DDBJ databases">
        <title>Genome sequencing for Strongylocentrotus purpuratus.</title>
        <authorList>
            <person name="Murali S."/>
            <person name="Liu Y."/>
            <person name="Vee V."/>
            <person name="English A."/>
            <person name="Wang M."/>
            <person name="Skinner E."/>
            <person name="Han Y."/>
            <person name="Muzny D.M."/>
            <person name="Worley K.C."/>
            <person name="Gibbs R.A."/>
        </authorList>
    </citation>
    <scope>NUCLEOTIDE SEQUENCE</scope>
</reference>
<protein>
    <recommendedName>
        <fullName evidence="3">Sulfotransferase</fullName>
    </recommendedName>
</protein>
<dbReference type="InterPro" id="IPR027417">
    <property type="entry name" value="P-loop_NTPase"/>
</dbReference>
<name>A0A7M7GGT2_STRPU</name>
<evidence type="ECO:0000313" key="1">
    <source>
        <dbReference type="EnsemblMetazoa" id="XP_003725707"/>
    </source>
</evidence>
<accession>A0A7M7GGT2</accession>
<dbReference type="AlphaFoldDB" id="A0A7M7GGT2"/>
<dbReference type="PANTHER" id="PTHR48312">
    <property type="match status" value="1"/>
</dbReference>
<dbReference type="OMA" id="VILWCAP"/>
<dbReference type="SUPFAM" id="SSF52540">
    <property type="entry name" value="P-loop containing nucleoside triphosphate hydrolases"/>
    <property type="match status" value="1"/>
</dbReference>
<dbReference type="KEGG" id="spu:100890862"/>
<dbReference type="OrthoDB" id="416710at2759"/>
<evidence type="ECO:0000313" key="2">
    <source>
        <dbReference type="Proteomes" id="UP000007110"/>
    </source>
</evidence>
<dbReference type="RefSeq" id="XP_003725707.2">
    <property type="nucleotide sequence ID" value="XM_003725659.3"/>
</dbReference>